<proteinExistence type="predicted"/>
<sequence length="32" mass="3891">MVSAYSRRYFFILQTDKRYRSLNSKPFLAVCE</sequence>
<evidence type="ECO:0000313" key="1">
    <source>
        <dbReference type="EMBL" id="DAE24420.1"/>
    </source>
</evidence>
<protein>
    <submittedName>
        <fullName evidence="1">Uncharacterized protein</fullName>
    </submittedName>
</protein>
<name>A0A8S5R0H9_9CAUD</name>
<organism evidence="1">
    <name type="scientific">Siphoviridae sp. ctOow3</name>
    <dbReference type="NCBI Taxonomy" id="2826315"/>
    <lineage>
        <taxon>Viruses</taxon>
        <taxon>Duplodnaviria</taxon>
        <taxon>Heunggongvirae</taxon>
        <taxon>Uroviricota</taxon>
        <taxon>Caudoviricetes</taxon>
    </lineage>
</organism>
<reference evidence="1" key="1">
    <citation type="journal article" date="2021" name="Proc. Natl. Acad. Sci. U.S.A.">
        <title>A Catalog of Tens of Thousands of Viruses from Human Metagenomes Reveals Hidden Associations with Chronic Diseases.</title>
        <authorList>
            <person name="Tisza M.J."/>
            <person name="Buck C.B."/>
        </authorList>
    </citation>
    <scope>NUCLEOTIDE SEQUENCE</scope>
    <source>
        <strain evidence="1">CtOow3</strain>
    </source>
</reference>
<dbReference type="EMBL" id="BK015773">
    <property type="protein sequence ID" value="DAE24420.1"/>
    <property type="molecule type" value="Genomic_DNA"/>
</dbReference>
<accession>A0A8S5R0H9</accession>